<keyword evidence="3" id="KW-1185">Reference proteome</keyword>
<accession>A0A8T1MD08</accession>
<dbReference type="AlphaFoldDB" id="A0A8T1MD08"/>
<comment type="caution">
    <text evidence="2">The sequence shown here is derived from an EMBL/GenBank/DDBJ whole genome shotgun (WGS) entry which is preliminary data.</text>
</comment>
<proteinExistence type="predicted"/>
<evidence type="ECO:0000313" key="2">
    <source>
        <dbReference type="EMBL" id="KAG5446726.1"/>
    </source>
</evidence>
<keyword evidence="1" id="KW-0812">Transmembrane</keyword>
<sequence>MAPEHVSAGYSNIIHLSWFTSDLCKFNQIYLDLSRTVRLSCRTDYIAIEVLGDYNFTPQMFVGESGKILVTTVFPITATGVLAFVIPAE</sequence>
<gene>
    <name evidence="2" type="ORF">CSKR_203584</name>
</gene>
<reference evidence="2 3" key="1">
    <citation type="journal article" date="2018" name="Biotechnol. Adv.">
        <title>Improved genomic resources and new bioinformatic workflow for the carcinogenic parasite Clonorchis sinensis: Biotechnological implications.</title>
        <authorList>
            <person name="Wang D."/>
            <person name="Korhonen P.K."/>
            <person name="Gasser R.B."/>
            <person name="Young N.D."/>
        </authorList>
    </citation>
    <scope>NUCLEOTIDE SEQUENCE [LARGE SCALE GENOMIC DNA]</scope>
    <source>
        <strain evidence="2">Cs-k2</strain>
    </source>
</reference>
<dbReference type="EMBL" id="NIRI02000056">
    <property type="protein sequence ID" value="KAG5446726.1"/>
    <property type="molecule type" value="Genomic_DNA"/>
</dbReference>
<feature type="transmembrane region" description="Helical" evidence="1">
    <location>
        <begin position="68"/>
        <end position="86"/>
    </location>
</feature>
<protein>
    <submittedName>
        <fullName evidence="2">Uncharacterized protein</fullName>
    </submittedName>
</protein>
<evidence type="ECO:0000313" key="3">
    <source>
        <dbReference type="Proteomes" id="UP000286415"/>
    </source>
</evidence>
<organism evidence="2 3">
    <name type="scientific">Clonorchis sinensis</name>
    <name type="common">Chinese liver fluke</name>
    <dbReference type="NCBI Taxonomy" id="79923"/>
    <lineage>
        <taxon>Eukaryota</taxon>
        <taxon>Metazoa</taxon>
        <taxon>Spiralia</taxon>
        <taxon>Lophotrochozoa</taxon>
        <taxon>Platyhelminthes</taxon>
        <taxon>Trematoda</taxon>
        <taxon>Digenea</taxon>
        <taxon>Opisthorchiida</taxon>
        <taxon>Opisthorchiata</taxon>
        <taxon>Opisthorchiidae</taxon>
        <taxon>Clonorchis</taxon>
    </lineage>
</organism>
<reference evidence="2 3" key="2">
    <citation type="journal article" date="2021" name="Genomics">
        <title>High-quality reference genome for Clonorchis sinensis.</title>
        <authorList>
            <person name="Young N.D."/>
            <person name="Stroehlein A.J."/>
            <person name="Kinkar L."/>
            <person name="Wang T."/>
            <person name="Sohn W.M."/>
            <person name="Chang B.C.H."/>
            <person name="Kaur P."/>
            <person name="Weisz D."/>
            <person name="Dudchenko O."/>
            <person name="Aiden E.L."/>
            <person name="Korhonen P.K."/>
            <person name="Gasser R.B."/>
        </authorList>
    </citation>
    <scope>NUCLEOTIDE SEQUENCE [LARGE SCALE GENOMIC DNA]</scope>
    <source>
        <strain evidence="2">Cs-k2</strain>
    </source>
</reference>
<dbReference type="Proteomes" id="UP000286415">
    <property type="component" value="Unassembled WGS sequence"/>
</dbReference>
<keyword evidence="1" id="KW-0472">Membrane</keyword>
<keyword evidence="1" id="KW-1133">Transmembrane helix</keyword>
<evidence type="ECO:0000256" key="1">
    <source>
        <dbReference type="SAM" id="Phobius"/>
    </source>
</evidence>
<name>A0A8T1MD08_CLOSI</name>